<dbReference type="GO" id="GO:0008270">
    <property type="term" value="F:zinc ion binding"/>
    <property type="evidence" value="ECO:0007669"/>
    <property type="project" value="TreeGrafter"/>
</dbReference>
<dbReference type="PANTHER" id="PTHR12857:SF0">
    <property type="entry name" value="CXXC MOTIF CONTAINING ZINC BINDING PROTEIN"/>
    <property type="match status" value="1"/>
</dbReference>
<evidence type="ECO:0000256" key="2">
    <source>
        <dbReference type="ARBA" id="ARBA00022723"/>
    </source>
</evidence>
<dbReference type="AlphaFoldDB" id="A0A1D1ZSI1"/>
<accession>A0A1D1ZSI1</accession>
<name>A0A1D1ZSI1_AUXPR</name>
<sequence>MLVQHCREYSTLMLLQVFTLSIKADLENIESISLPEDSSYTLTVKDSAGDDQREGVVVSRLEEQELSGSRGTAHFALKWSRDARHEASLSLQHIKGVTRALTAADAGKFVPIVAFECRGLDPIAWQPQDGFVIRAPSGMVWEDVDLSSGEWAEYDEKSGEAVSVMELEWRFDTYRPKK</sequence>
<evidence type="ECO:0000256" key="3">
    <source>
        <dbReference type="ARBA" id="ARBA00022833"/>
    </source>
</evidence>
<keyword evidence="3" id="KW-0862">Zinc</keyword>
<evidence type="ECO:0000256" key="1">
    <source>
        <dbReference type="ARBA" id="ARBA00007818"/>
    </source>
</evidence>
<gene>
    <name evidence="4" type="ORF">g.8331</name>
</gene>
<dbReference type="EMBL" id="GDKF01008851">
    <property type="protein sequence ID" value="JAT69771.1"/>
    <property type="molecule type" value="Transcribed_RNA"/>
</dbReference>
<evidence type="ECO:0008006" key="5">
    <source>
        <dbReference type="Google" id="ProtNLM"/>
    </source>
</evidence>
<keyword evidence="2" id="KW-0479">Metal-binding</keyword>
<proteinExistence type="inferred from homology"/>
<reference evidence="4" key="1">
    <citation type="submission" date="2015-08" db="EMBL/GenBank/DDBJ databases">
        <authorList>
            <person name="Babu N.S."/>
            <person name="Beckwith C.J."/>
            <person name="Beseler K.G."/>
            <person name="Brison A."/>
            <person name="Carone J.V."/>
            <person name="Caskin T.P."/>
            <person name="Diamond M."/>
            <person name="Durham M.E."/>
            <person name="Foxe J.M."/>
            <person name="Go M."/>
            <person name="Henderson B.A."/>
            <person name="Jones I.B."/>
            <person name="McGettigan J.A."/>
            <person name="Micheletti S.J."/>
            <person name="Nasrallah M.E."/>
            <person name="Ortiz D."/>
            <person name="Piller C.R."/>
            <person name="Privatt S.R."/>
            <person name="Schneider S.L."/>
            <person name="Sharp S."/>
            <person name="Smith T.C."/>
            <person name="Stanton J.D."/>
            <person name="Ullery H.E."/>
            <person name="Wilson R.J."/>
            <person name="Serrano M.G."/>
            <person name="Buck G."/>
            <person name="Lee V."/>
            <person name="Wang Y."/>
            <person name="Carvalho R."/>
            <person name="Voegtly L."/>
            <person name="Shi R."/>
            <person name="Duckworth R."/>
            <person name="Johnson A."/>
            <person name="Loviza R."/>
            <person name="Walstead R."/>
            <person name="Shah Z."/>
            <person name="Kiflezghi M."/>
            <person name="Wade K."/>
            <person name="Ball S.L."/>
            <person name="Bradley K.W."/>
            <person name="Asai D.J."/>
            <person name="Bowman C.A."/>
            <person name="Russell D.A."/>
            <person name="Pope W.H."/>
            <person name="Jacobs-Sera D."/>
            <person name="Hendrix R.W."/>
            <person name="Hatfull G.F."/>
        </authorList>
    </citation>
    <scope>NUCLEOTIDE SEQUENCE</scope>
</reference>
<dbReference type="InterPro" id="IPR008584">
    <property type="entry name" value="CXXC_Zn-binding_euk"/>
</dbReference>
<comment type="similarity">
    <text evidence="1">Belongs to the UPF0587 family.</text>
</comment>
<organism evidence="4">
    <name type="scientific">Auxenochlorella protothecoides</name>
    <name type="common">Green microalga</name>
    <name type="synonym">Chlorella protothecoides</name>
    <dbReference type="NCBI Taxonomy" id="3075"/>
    <lineage>
        <taxon>Eukaryota</taxon>
        <taxon>Viridiplantae</taxon>
        <taxon>Chlorophyta</taxon>
        <taxon>core chlorophytes</taxon>
        <taxon>Trebouxiophyceae</taxon>
        <taxon>Chlorellales</taxon>
        <taxon>Chlorellaceae</taxon>
        <taxon>Auxenochlorella</taxon>
    </lineage>
</organism>
<dbReference type="SUPFAM" id="SSF141678">
    <property type="entry name" value="MAL13P1.257-like"/>
    <property type="match status" value="1"/>
</dbReference>
<evidence type="ECO:0000313" key="4">
    <source>
        <dbReference type="EMBL" id="JAT69771.1"/>
    </source>
</evidence>
<protein>
    <recommendedName>
        <fullName evidence="5">DUF866 domain-containing protein</fullName>
    </recommendedName>
</protein>
<dbReference type="PANTHER" id="PTHR12857">
    <property type="entry name" value="CXXC MOTIF CONTAINING ZINC BINDING PROTEIN"/>
    <property type="match status" value="1"/>
</dbReference>
<dbReference type="Pfam" id="PF05907">
    <property type="entry name" value="CXXC_Zn-b_euk"/>
    <property type="match status" value="1"/>
</dbReference>